<dbReference type="InterPro" id="IPR027598">
    <property type="entry name" value="Amphi-Trp_dom"/>
</dbReference>
<dbReference type="EMBL" id="MFGA01000006">
    <property type="protein sequence ID" value="OGF21402.1"/>
    <property type="molecule type" value="Genomic_DNA"/>
</dbReference>
<sequence length="77" mass="9243">MPKNKSSRDLEKIYPKKQFIEKLRRLADALEKDKSFSIQIAGERIFVPKDAIINIEHEREKDAEEIEFQIKWKNNKK</sequence>
<proteinExistence type="predicted"/>
<organism evidence="1 2">
    <name type="scientific">Candidatus Falkowbacteria bacterium RIFOXYA2_FULL_38_12</name>
    <dbReference type="NCBI Taxonomy" id="1797993"/>
    <lineage>
        <taxon>Bacteria</taxon>
        <taxon>Candidatus Falkowiibacteriota</taxon>
    </lineage>
</organism>
<gene>
    <name evidence="1" type="ORF">A2257_00380</name>
</gene>
<dbReference type="NCBIfam" id="TIGR04354">
    <property type="entry name" value="amphi-Trp"/>
    <property type="match status" value="1"/>
</dbReference>
<name>A0A1F5S4A1_9BACT</name>
<dbReference type="AlphaFoldDB" id="A0A1F5S4A1"/>
<comment type="caution">
    <text evidence="1">The sequence shown here is derived from an EMBL/GenBank/DDBJ whole genome shotgun (WGS) entry which is preliminary data.</text>
</comment>
<evidence type="ECO:0000313" key="2">
    <source>
        <dbReference type="Proteomes" id="UP000177407"/>
    </source>
</evidence>
<dbReference type="Proteomes" id="UP000177407">
    <property type="component" value="Unassembled WGS sequence"/>
</dbReference>
<reference evidence="1 2" key="1">
    <citation type="journal article" date="2016" name="Nat. Commun.">
        <title>Thousands of microbial genomes shed light on interconnected biogeochemical processes in an aquifer system.</title>
        <authorList>
            <person name="Anantharaman K."/>
            <person name="Brown C.T."/>
            <person name="Hug L.A."/>
            <person name="Sharon I."/>
            <person name="Castelle C.J."/>
            <person name="Probst A.J."/>
            <person name="Thomas B.C."/>
            <person name="Singh A."/>
            <person name="Wilkins M.J."/>
            <person name="Karaoz U."/>
            <person name="Brodie E.L."/>
            <person name="Williams K.H."/>
            <person name="Hubbard S.S."/>
            <person name="Banfield J.F."/>
        </authorList>
    </citation>
    <scope>NUCLEOTIDE SEQUENCE [LARGE SCALE GENOMIC DNA]</scope>
</reference>
<accession>A0A1F5S4A1</accession>
<protein>
    <submittedName>
        <fullName evidence="1">Amphi-Trp domain-containing protein</fullName>
    </submittedName>
</protein>
<evidence type="ECO:0000313" key="1">
    <source>
        <dbReference type="EMBL" id="OGF21402.1"/>
    </source>
</evidence>